<evidence type="ECO:0000313" key="3">
    <source>
        <dbReference type="EMBL" id="NKI32971.1"/>
    </source>
</evidence>
<dbReference type="InterPro" id="IPR002123">
    <property type="entry name" value="Plipid/glycerol_acylTrfase"/>
</dbReference>
<dbReference type="Proteomes" id="UP000718451">
    <property type="component" value="Unassembled WGS sequence"/>
</dbReference>
<sequence>MKTLGYLFFKAWVSLGLFFYYKKVRVVGVENIPKNRPVLFLSNHQNALLDIFLIATKCRRKPWYLTRADVFKSILFRPLFSFLQMLPIYRIRDGRSSLNKNKEIFAKCAQLLINDEAILLFPEANHSLKRKVRPLSKGFTRILEDALEKDPRLDIQIVTVGQNYQSPTEAGDSSALYFGKAIAVNDHWDKPNKIESLRQAVSKSLQQLTTHIKEEDYERTLSLLEQNSTNFLFPKEINKALIKSDFTGLPRFQTNPISRSFKIIFYITNFPMVFVWRTILKPKVPEPEFMATFRFGFVLLGYPFFYLLILFVLPFFATEKTALTIVVGHAVLNLLLVKIGLTSSHQRK</sequence>
<dbReference type="PANTHER" id="PTHR31605:SF0">
    <property type="entry name" value="GLYCEROL-3-PHOSPHATE O-ACYLTRANSFERASE 1"/>
    <property type="match status" value="1"/>
</dbReference>
<dbReference type="RefSeq" id="WP_168553129.1">
    <property type="nucleotide sequence ID" value="NZ_JAAWWL010000002.1"/>
</dbReference>
<dbReference type="Pfam" id="PF01553">
    <property type="entry name" value="Acyltransferase"/>
    <property type="match status" value="1"/>
</dbReference>
<dbReference type="InterPro" id="IPR052744">
    <property type="entry name" value="GPAT/DAPAT"/>
</dbReference>
<name>A0ABX1GSS0_9FLAO</name>
<comment type="caution">
    <text evidence="3">The sequence shown here is derived from an EMBL/GenBank/DDBJ whole genome shotgun (WGS) entry which is preliminary data.</text>
</comment>
<keyword evidence="1" id="KW-0812">Transmembrane</keyword>
<feature type="transmembrane region" description="Helical" evidence="1">
    <location>
        <begin position="292"/>
        <end position="316"/>
    </location>
</feature>
<feature type="transmembrane region" description="Helical" evidence="1">
    <location>
        <begin position="263"/>
        <end position="280"/>
    </location>
</feature>
<dbReference type="SMART" id="SM00563">
    <property type="entry name" value="PlsC"/>
    <property type="match status" value="1"/>
</dbReference>
<keyword evidence="4" id="KW-1185">Reference proteome</keyword>
<keyword evidence="1" id="KW-1133">Transmembrane helix</keyword>
<keyword evidence="3" id="KW-0012">Acyltransferase</keyword>
<proteinExistence type="predicted"/>
<evidence type="ECO:0000256" key="1">
    <source>
        <dbReference type="SAM" id="Phobius"/>
    </source>
</evidence>
<evidence type="ECO:0000313" key="4">
    <source>
        <dbReference type="Proteomes" id="UP000718451"/>
    </source>
</evidence>
<accession>A0ABX1GSS0</accession>
<feature type="transmembrane region" description="Helical" evidence="1">
    <location>
        <begin position="322"/>
        <end position="341"/>
    </location>
</feature>
<keyword evidence="1" id="KW-0472">Membrane</keyword>
<organism evidence="3 4">
    <name type="scientific">Croceivirga thetidis</name>
    <dbReference type="NCBI Taxonomy" id="2721623"/>
    <lineage>
        <taxon>Bacteria</taxon>
        <taxon>Pseudomonadati</taxon>
        <taxon>Bacteroidota</taxon>
        <taxon>Flavobacteriia</taxon>
        <taxon>Flavobacteriales</taxon>
        <taxon>Flavobacteriaceae</taxon>
        <taxon>Croceivirga</taxon>
    </lineage>
</organism>
<gene>
    <name evidence="3" type="ORF">HCU67_13520</name>
</gene>
<protein>
    <submittedName>
        <fullName evidence="3">Glycerol acyltransferase</fullName>
    </submittedName>
</protein>
<feature type="domain" description="Phospholipid/glycerol acyltransferase" evidence="2">
    <location>
        <begin position="38"/>
        <end position="165"/>
    </location>
</feature>
<keyword evidence="3" id="KW-0808">Transferase</keyword>
<dbReference type="GO" id="GO:0016746">
    <property type="term" value="F:acyltransferase activity"/>
    <property type="evidence" value="ECO:0007669"/>
    <property type="project" value="UniProtKB-KW"/>
</dbReference>
<dbReference type="PANTHER" id="PTHR31605">
    <property type="entry name" value="GLYCEROL-3-PHOSPHATE O-ACYLTRANSFERASE 1"/>
    <property type="match status" value="1"/>
</dbReference>
<dbReference type="SUPFAM" id="SSF69593">
    <property type="entry name" value="Glycerol-3-phosphate (1)-acyltransferase"/>
    <property type="match status" value="1"/>
</dbReference>
<reference evidence="3 4" key="1">
    <citation type="submission" date="2020-04" db="EMBL/GenBank/DDBJ databases">
        <authorList>
            <person name="Yoon J."/>
        </authorList>
    </citation>
    <scope>NUCLEOTIDE SEQUENCE [LARGE SCALE GENOMIC DNA]</scope>
    <source>
        <strain evidence="3 4">DJ-13</strain>
    </source>
</reference>
<dbReference type="EMBL" id="JAAWWL010000002">
    <property type="protein sequence ID" value="NKI32971.1"/>
    <property type="molecule type" value="Genomic_DNA"/>
</dbReference>
<evidence type="ECO:0000259" key="2">
    <source>
        <dbReference type="SMART" id="SM00563"/>
    </source>
</evidence>